<keyword evidence="1" id="KW-0677">Repeat</keyword>
<dbReference type="Pfam" id="PF00005">
    <property type="entry name" value="ABC_tran"/>
    <property type="match status" value="2"/>
</dbReference>
<protein>
    <submittedName>
        <fullName evidence="5">ABC transporter ATP-binding protein</fullName>
    </submittedName>
</protein>
<dbReference type="Gene3D" id="3.40.50.300">
    <property type="entry name" value="P-loop containing nucleotide triphosphate hydrolases"/>
    <property type="match status" value="2"/>
</dbReference>
<dbReference type="SMART" id="SM00382">
    <property type="entry name" value="AAA"/>
    <property type="match status" value="2"/>
</dbReference>
<dbReference type="InterPro" id="IPR017871">
    <property type="entry name" value="ABC_transporter-like_CS"/>
</dbReference>
<dbReference type="InterPro" id="IPR003593">
    <property type="entry name" value="AAA+_ATPase"/>
</dbReference>
<gene>
    <name evidence="5" type="ORF">GCM10008938_15070</name>
</gene>
<dbReference type="InterPro" id="IPR050611">
    <property type="entry name" value="ABCF"/>
</dbReference>
<keyword evidence="6" id="KW-1185">Reference proteome</keyword>
<dbReference type="Proteomes" id="UP000632222">
    <property type="component" value="Unassembled WGS sequence"/>
</dbReference>
<evidence type="ECO:0000313" key="6">
    <source>
        <dbReference type="Proteomes" id="UP000632222"/>
    </source>
</evidence>
<dbReference type="EMBL" id="BMOD01000004">
    <property type="protein sequence ID" value="GGJ30088.1"/>
    <property type="molecule type" value="Genomic_DNA"/>
</dbReference>
<evidence type="ECO:0000256" key="1">
    <source>
        <dbReference type="ARBA" id="ARBA00022737"/>
    </source>
</evidence>
<dbReference type="PROSITE" id="PS00211">
    <property type="entry name" value="ABC_TRANSPORTER_1"/>
    <property type="match status" value="2"/>
</dbReference>
<feature type="domain" description="ABC transporter" evidence="4">
    <location>
        <begin position="3"/>
        <end position="246"/>
    </location>
</feature>
<comment type="caution">
    <text evidence="5">The sequence shown here is derived from an EMBL/GenBank/DDBJ whole genome shotgun (WGS) entry which is preliminary data.</text>
</comment>
<feature type="domain" description="ABC transporter" evidence="4">
    <location>
        <begin position="338"/>
        <end position="530"/>
    </location>
</feature>
<dbReference type="CDD" id="cd03221">
    <property type="entry name" value="ABCF_EF-3"/>
    <property type="match status" value="2"/>
</dbReference>
<keyword evidence="3 5" id="KW-0067">ATP-binding</keyword>
<proteinExistence type="predicted"/>
<dbReference type="InterPro" id="IPR027417">
    <property type="entry name" value="P-loop_NTPase"/>
</dbReference>
<dbReference type="PROSITE" id="PS50893">
    <property type="entry name" value="ABC_TRANSPORTER_2"/>
    <property type="match status" value="2"/>
</dbReference>
<keyword evidence="2" id="KW-0547">Nucleotide-binding</keyword>
<dbReference type="PANTHER" id="PTHR19211:SF123">
    <property type="entry name" value="ABC TRANSPORTER"/>
    <property type="match status" value="1"/>
</dbReference>
<evidence type="ECO:0000259" key="4">
    <source>
        <dbReference type="PROSITE" id="PS50893"/>
    </source>
</evidence>
<organism evidence="5 6">
    <name type="scientific">Deinococcus roseus</name>
    <dbReference type="NCBI Taxonomy" id="392414"/>
    <lineage>
        <taxon>Bacteria</taxon>
        <taxon>Thermotogati</taxon>
        <taxon>Deinococcota</taxon>
        <taxon>Deinococci</taxon>
        <taxon>Deinococcales</taxon>
        <taxon>Deinococcaceae</taxon>
        <taxon>Deinococcus</taxon>
    </lineage>
</organism>
<dbReference type="RefSeq" id="WP_189001964.1">
    <property type="nucleotide sequence ID" value="NZ_BMOD01000004.1"/>
</dbReference>
<dbReference type="GO" id="GO:0005524">
    <property type="term" value="F:ATP binding"/>
    <property type="evidence" value="ECO:0007669"/>
    <property type="project" value="UniProtKB-KW"/>
</dbReference>
<dbReference type="InterPro" id="IPR003439">
    <property type="entry name" value="ABC_transporter-like_ATP-bd"/>
</dbReference>
<evidence type="ECO:0000313" key="5">
    <source>
        <dbReference type="EMBL" id="GGJ30088.1"/>
    </source>
</evidence>
<evidence type="ECO:0000256" key="2">
    <source>
        <dbReference type="ARBA" id="ARBA00022741"/>
    </source>
</evidence>
<dbReference type="SUPFAM" id="SSF52540">
    <property type="entry name" value="P-loop containing nucleoside triphosphate hydrolases"/>
    <property type="match status" value="2"/>
</dbReference>
<accession>A0ABQ2CX72</accession>
<reference evidence="6" key="1">
    <citation type="journal article" date="2019" name="Int. J. Syst. Evol. Microbiol.">
        <title>The Global Catalogue of Microorganisms (GCM) 10K type strain sequencing project: providing services to taxonomists for standard genome sequencing and annotation.</title>
        <authorList>
            <consortium name="The Broad Institute Genomics Platform"/>
            <consortium name="The Broad Institute Genome Sequencing Center for Infectious Disease"/>
            <person name="Wu L."/>
            <person name="Ma J."/>
        </authorList>
    </citation>
    <scope>NUCLEOTIDE SEQUENCE [LARGE SCALE GENOMIC DNA]</scope>
    <source>
        <strain evidence="6">JCM 14370</strain>
    </source>
</reference>
<name>A0ABQ2CX72_9DEIO</name>
<evidence type="ECO:0000256" key="3">
    <source>
        <dbReference type="ARBA" id="ARBA00022840"/>
    </source>
</evidence>
<sequence>MSIHVMTLSHFVGLKKVLDAVQMEIDPHQKVALVGKNGSGKSTLLKLIAGELTPDAGTVQTMGKVAVVQQLPPDLHITLTDHLTPPALRQAREHLEAAESLLADPTEENLSLYAKAEEVFRELGGWDFSQRMEQLLSELGLPERQLLSQLSGGQLRRVMLARVMLENADIYLLDEPTNHLDVQGKKTLVQWIRDSSATMVLASHDRAFMDQVATRTLVLERGHLTAFAGGYSKAMQQKQELETAQMRDHQAQSRKVDALTQEVQALKSSARSSNTFNHKRAGNQALIMAKNKAEYAGNQADKQARAMERRVERLREQMPDKPYQDRQQLVIPESLPTQYPNDLVRLEGLDTFCTHNIHLTLKKGMRVALLGENGSGKSTLLKALQSSNPAVLIGSHVKVYFCGQHHEELQQHKTMLDALLYSNPKLKLAEVYNILGHLDLPRDPRMEIAGLSGGERTRLSLACLSVTDAHLLLLDEPTNHLDIQSIEALEDFLLAFGGGMVFASHDQRLVEKVATHTLTLQGQGHVLVDR</sequence>
<dbReference type="PANTHER" id="PTHR19211">
    <property type="entry name" value="ATP-BINDING TRANSPORT PROTEIN-RELATED"/>
    <property type="match status" value="1"/>
</dbReference>